<feature type="transmembrane region" description="Helical" evidence="6">
    <location>
        <begin position="37"/>
        <end position="58"/>
    </location>
</feature>
<reference evidence="8 9" key="1">
    <citation type="journal article" date="2021" name="Elife">
        <title>Chloroplast acquisition without the gene transfer in kleptoplastic sea slugs, Plakobranchus ocellatus.</title>
        <authorList>
            <person name="Maeda T."/>
            <person name="Takahashi S."/>
            <person name="Yoshida T."/>
            <person name="Shimamura S."/>
            <person name="Takaki Y."/>
            <person name="Nagai Y."/>
            <person name="Toyoda A."/>
            <person name="Suzuki Y."/>
            <person name="Arimoto A."/>
            <person name="Ishii H."/>
            <person name="Satoh N."/>
            <person name="Nishiyama T."/>
            <person name="Hasebe M."/>
            <person name="Maruyama T."/>
            <person name="Minagawa J."/>
            <person name="Obokata J."/>
            <person name="Shigenobu S."/>
        </authorList>
    </citation>
    <scope>NUCLEOTIDE SEQUENCE [LARGE SCALE GENOMIC DNA]</scope>
</reference>
<dbReference type="GO" id="GO:0004930">
    <property type="term" value="F:G protein-coupled receptor activity"/>
    <property type="evidence" value="ECO:0007669"/>
    <property type="project" value="InterPro"/>
</dbReference>
<feature type="transmembrane region" description="Helical" evidence="6">
    <location>
        <begin position="134"/>
        <end position="158"/>
    </location>
</feature>
<accession>A0AAV3Y5V5</accession>
<feature type="domain" description="G-protein coupled receptors family 1 profile" evidence="7">
    <location>
        <begin position="59"/>
        <end position="422"/>
    </location>
</feature>
<evidence type="ECO:0000256" key="5">
    <source>
        <dbReference type="SAM" id="MobiDB-lite"/>
    </source>
</evidence>
<dbReference type="SUPFAM" id="SSF81321">
    <property type="entry name" value="Family A G protein-coupled receptor-like"/>
    <property type="match status" value="1"/>
</dbReference>
<proteinExistence type="predicted"/>
<evidence type="ECO:0000256" key="2">
    <source>
        <dbReference type="ARBA" id="ARBA00022692"/>
    </source>
</evidence>
<dbReference type="GO" id="GO:0016020">
    <property type="term" value="C:membrane"/>
    <property type="evidence" value="ECO:0007669"/>
    <property type="project" value="UniProtKB-SubCell"/>
</dbReference>
<feature type="transmembrane region" description="Helical" evidence="6">
    <location>
        <begin position="79"/>
        <end position="106"/>
    </location>
</feature>
<evidence type="ECO:0000256" key="4">
    <source>
        <dbReference type="ARBA" id="ARBA00023136"/>
    </source>
</evidence>
<dbReference type="InterPro" id="IPR052954">
    <property type="entry name" value="GPCR-Ligand_Int"/>
</dbReference>
<evidence type="ECO:0000313" key="8">
    <source>
        <dbReference type="EMBL" id="GFN82640.1"/>
    </source>
</evidence>
<dbReference type="InterPro" id="IPR017452">
    <property type="entry name" value="GPCR_Rhodpsn_7TM"/>
</dbReference>
<keyword evidence="2 6" id="KW-0812">Transmembrane</keyword>
<dbReference type="PRINTS" id="PR00237">
    <property type="entry name" value="GPCRRHODOPSN"/>
</dbReference>
<dbReference type="PANTHER" id="PTHR46641">
    <property type="entry name" value="FMRFAMIDE RECEPTOR-RELATED"/>
    <property type="match status" value="1"/>
</dbReference>
<feature type="compositionally biased region" description="Polar residues" evidence="5">
    <location>
        <begin position="295"/>
        <end position="309"/>
    </location>
</feature>
<feature type="transmembrane region" description="Helical" evidence="6">
    <location>
        <begin position="237"/>
        <end position="258"/>
    </location>
</feature>
<dbReference type="Gene3D" id="1.20.1070.10">
    <property type="entry name" value="Rhodopsin 7-helix transmembrane proteins"/>
    <property type="match status" value="1"/>
</dbReference>
<dbReference type="AlphaFoldDB" id="A0AAV3Y5V5"/>
<keyword evidence="9" id="KW-1185">Reference proteome</keyword>
<dbReference type="PANTHER" id="PTHR46641:SF18">
    <property type="entry name" value="G-PROTEIN COUPLED RECEPTORS FAMILY 1 PROFILE DOMAIN-CONTAINING PROTEIN"/>
    <property type="match status" value="1"/>
</dbReference>
<evidence type="ECO:0000256" key="6">
    <source>
        <dbReference type="SAM" id="Phobius"/>
    </source>
</evidence>
<sequence length="437" mass="48705">MEELSENLQRASTTEAVQAIEGSVAKSVSEGLLTFTVYVYIAHVTGCLSILASLFGMFTNIINLKTFMAMGVWADGVTLTLFSLALSDFALCVSSLCWGVSAYLFLVERRVNSEEFRSHDNQQPFYCPVDPRALGAFFVQFMSIFGISTTLITIYLAVMRCLCVLHPFRFRGAVSAGKTTFTLVIFFLLSLATRLPPLVLMDIRVQFDPRINLTRPKLWYHEDREFYKDLLRTIVDIPLPIFAEATLIVCVIIMARALRASSRFRSSVTASSATKTIGEAVTKKTKVSESDVKNTDSSVNRDSVTSASEAESKEDDGKSLPQTIYSAGNLATAMTSEPPPKAIQNAGNVEKLSPKNARIVKQLITLSLIFIVCSLPKLCRILGDALESEYWMGGRYGKFYDISSHIQFLADTINSGVNFFIYYTFNTRFRQECIFNK</sequence>
<gene>
    <name evidence="8" type="ORF">PoB_000914600</name>
</gene>
<feature type="transmembrane region" description="Helical" evidence="6">
    <location>
        <begin position="170"/>
        <end position="192"/>
    </location>
</feature>
<protein>
    <submittedName>
        <fullName evidence="8">Chemosensory receptor c</fullName>
    </submittedName>
</protein>
<evidence type="ECO:0000256" key="1">
    <source>
        <dbReference type="ARBA" id="ARBA00004370"/>
    </source>
</evidence>
<evidence type="ECO:0000256" key="3">
    <source>
        <dbReference type="ARBA" id="ARBA00022989"/>
    </source>
</evidence>
<evidence type="ECO:0000313" key="9">
    <source>
        <dbReference type="Proteomes" id="UP000735302"/>
    </source>
</evidence>
<dbReference type="EMBL" id="BLXT01001025">
    <property type="protein sequence ID" value="GFN82640.1"/>
    <property type="molecule type" value="Genomic_DNA"/>
</dbReference>
<keyword evidence="3 6" id="KW-1133">Transmembrane helix</keyword>
<organism evidence="8 9">
    <name type="scientific">Plakobranchus ocellatus</name>
    <dbReference type="NCBI Taxonomy" id="259542"/>
    <lineage>
        <taxon>Eukaryota</taxon>
        <taxon>Metazoa</taxon>
        <taxon>Spiralia</taxon>
        <taxon>Lophotrochozoa</taxon>
        <taxon>Mollusca</taxon>
        <taxon>Gastropoda</taxon>
        <taxon>Heterobranchia</taxon>
        <taxon>Euthyneura</taxon>
        <taxon>Panpulmonata</taxon>
        <taxon>Sacoglossa</taxon>
        <taxon>Placobranchoidea</taxon>
        <taxon>Plakobranchidae</taxon>
        <taxon>Plakobranchus</taxon>
    </lineage>
</organism>
<comment type="caution">
    <text evidence="8">The sequence shown here is derived from an EMBL/GenBank/DDBJ whole genome shotgun (WGS) entry which is preliminary data.</text>
</comment>
<dbReference type="InterPro" id="IPR000276">
    <property type="entry name" value="GPCR_Rhodpsn"/>
</dbReference>
<keyword evidence="8" id="KW-0675">Receptor</keyword>
<dbReference type="Pfam" id="PF00001">
    <property type="entry name" value="7tm_1"/>
    <property type="match status" value="1"/>
</dbReference>
<dbReference type="Proteomes" id="UP000735302">
    <property type="component" value="Unassembled WGS sequence"/>
</dbReference>
<dbReference type="PROSITE" id="PS50262">
    <property type="entry name" value="G_PROTEIN_RECEP_F1_2"/>
    <property type="match status" value="1"/>
</dbReference>
<comment type="subcellular location">
    <subcellularLocation>
        <location evidence="1">Membrane</location>
    </subcellularLocation>
</comment>
<keyword evidence="4 6" id="KW-0472">Membrane</keyword>
<name>A0AAV3Y5V5_9GAST</name>
<evidence type="ECO:0000259" key="7">
    <source>
        <dbReference type="PROSITE" id="PS50262"/>
    </source>
</evidence>
<feature type="region of interest" description="Disordered" evidence="5">
    <location>
        <begin position="284"/>
        <end position="321"/>
    </location>
</feature>